<organism evidence="1 2">
    <name type="scientific">Candidatus Yanofskybacteria bacterium RIFCSPHIGHO2_02_FULL_41_11</name>
    <dbReference type="NCBI Taxonomy" id="1802675"/>
    <lineage>
        <taxon>Bacteria</taxon>
        <taxon>Candidatus Yanofskyibacteriota</taxon>
    </lineage>
</organism>
<dbReference type="AlphaFoldDB" id="A0A1F8F5T1"/>
<comment type="caution">
    <text evidence="1">The sequence shown here is derived from an EMBL/GenBank/DDBJ whole genome shotgun (WGS) entry which is preliminary data.</text>
</comment>
<gene>
    <name evidence="1" type="ORF">A3J46_01855</name>
</gene>
<proteinExistence type="predicted"/>
<protein>
    <submittedName>
        <fullName evidence="1">Uncharacterized protein</fullName>
    </submittedName>
</protein>
<sequence length="71" mass="7623">MVYSKEQGEVLKLFPQGDEQVVTLADGRTGICTSNGGLDTDSRWIALVLSTRKIPATVAKEGSQSNARITL</sequence>
<evidence type="ECO:0000313" key="2">
    <source>
        <dbReference type="Proteomes" id="UP000177167"/>
    </source>
</evidence>
<name>A0A1F8F5T1_9BACT</name>
<dbReference type="EMBL" id="MGJP01000061">
    <property type="protein sequence ID" value="OGN08491.1"/>
    <property type="molecule type" value="Genomic_DNA"/>
</dbReference>
<evidence type="ECO:0000313" key="1">
    <source>
        <dbReference type="EMBL" id="OGN08491.1"/>
    </source>
</evidence>
<dbReference type="Proteomes" id="UP000177167">
    <property type="component" value="Unassembled WGS sequence"/>
</dbReference>
<reference evidence="1 2" key="1">
    <citation type="journal article" date="2016" name="Nat. Commun.">
        <title>Thousands of microbial genomes shed light on interconnected biogeochemical processes in an aquifer system.</title>
        <authorList>
            <person name="Anantharaman K."/>
            <person name="Brown C.T."/>
            <person name="Hug L.A."/>
            <person name="Sharon I."/>
            <person name="Castelle C.J."/>
            <person name="Probst A.J."/>
            <person name="Thomas B.C."/>
            <person name="Singh A."/>
            <person name="Wilkins M.J."/>
            <person name="Karaoz U."/>
            <person name="Brodie E.L."/>
            <person name="Williams K.H."/>
            <person name="Hubbard S.S."/>
            <person name="Banfield J.F."/>
        </authorList>
    </citation>
    <scope>NUCLEOTIDE SEQUENCE [LARGE SCALE GENOMIC DNA]</scope>
</reference>
<accession>A0A1F8F5T1</accession>